<proteinExistence type="predicted"/>
<dbReference type="EMBL" id="JAVRHZ010000002">
    <property type="protein sequence ID" value="MDT0555426.1"/>
    <property type="molecule type" value="Genomic_DNA"/>
</dbReference>
<sequence length="146" mass="15760">MKKAIFAIAILISFISCDETKKVIDVAGSVQLSGTYTITKLDETTVGAKAGITMTFAAIDKSVRGNTGCNSFFGSYNNDLYALTFSEIAMTEKACPAGNIMQNEIKFANALNNTGSYNLQDNVLTLYSKTDRSVLLTAKKDTKEAQ</sequence>
<dbReference type="Pfam" id="PF03724">
    <property type="entry name" value="META"/>
    <property type="match status" value="1"/>
</dbReference>
<dbReference type="RefSeq" id="WP_311332377.1">
    <property type="nucleotide sequence ID" value="NZ_JAVRHZ010000002.1"/>
</dbReference>
<dbReference type="Gene3D" id="2.40.128.270">
    <property type="match status" value="1"/>
</dbReference>
<evidence type="ECO:0000259" key="1">
    <source>
        <dbReference type="Pfam" id="PF03724"/>
    </source>
</evidence>
<feature type="domain" description="DUF306" evidence="1">
    <location>
        <begin position="32"/>
        <end position="135"/>
    </location>
</feature>
<name>A0ABU2YB63_9FLAO</name>
<reference evidence="2 3" key="1">
    <citation type="submission" date="2023-09" db="EMBL/GenBank/DDBJ databases">
        <authorList>
            <person name="Rey-Velasco X."/>
        </authorList>
    </citation>
    <scope>NUCLEOTIDE SEQUENCE [LARGE SCALE GENOMIC DNA]</scope>
    <source>
        <strain evidence="2 3">W242</strain>
    </source>
</reference>
<dbReference type="PROSITE" id="PS51257">
    <property type="entry name" value="PROKAR_LIPOPROTEIN"/>
    <property type="match status" value="1"/>
</dbReference>
<dbReference type="InterPro" id="IPR005184">
    <property type="entry name" value="DUF306_Meta_HslJ"/>
</dbReference>
<evidence type="ECO:0000313" key="3">
    <source>
        <dbReference type="Proteomes" id="UP001254488"/>
    </source>
</evidence>
<gene>
    <name evidence="2" type="ORF">RM538_05385</name>
</gene>
<dbReference type="InterPro" id="IPR038670">
    <property type="entry name" value="HslJ-like_sf"/>
</dbReference>
<keyword evidence="3" id="KW-1185">Reference proteome</keyword>
<comment type="caution">
    <text evidence="2">The sequence shown here is derived from an EMBL/GenBank/DDBJ whole genome shotgun (WGS) entry which is preliminary data.</text>
</comment>
<dbReference type="Proteomes" id="UP001254488">
    <property type="component" value="Unassembled WGS sequence"/>
</dbReference>
<evidence type="ECO:0000313" key="2">
    <source>
        <dbReference type="EMBL" id="MDT0555426.1"/>
    </source>
</evidence>
<dbReference type="InterPro" id="IPR053147">
    <property type="entry name" value="Hsp_HslJ-like"/>
</dbReference>
<dbReference type="PANTHER" id="PTHR35535:SF2">
    <property type="entry name" value="DUF306 DOMAIN-CONTAINING PROTEIN"/>
    <property type="match status" value="1"/>
</dbReference>
<dbReference type="PANTHER" id="PTHR35535">
    <property type="entry name" value="HEAT SHOCK PROTEIN HSLJ"/>
    <property type="match status" value="1"/>
</dbReference>
<protein>
    <submittedName>
        <fullName evidence="2">META domain-containing protein</fullName>
    </submittedName>
</protein>
<organism evidence="2 3">
    <name type="scientific">Patiriisocius hiemis</name>
    <dbReference type="NCBI Taxonomy" id="3075604"/>
    <lineage>
        <taxon>Bacteria</taxon>
        <taxon>Pseudomonadati</taxon>
        <taxon>Bacteroidota</taxon>
        <taxon>Flavobacteriia</taxon>
        <taxon>Flavobacteriales</taxon>
        <taxon>Flavobacteriaceae</taxon>
        <taxon>Patiriisocius</taxon>
    </lineage>
</organism>
<accession>A0ABU2YB63</accession>